<organism evidence="2 3">
    <name type="scientific">Fusarium vanettenii (strain ATCC MYA-4622 / CBS 123669 / FGSC 9596 / NRRL 45880 / 77-13-4)</name>
    <name type="common">Fusarium solani subsp. pisi</name>
    <dbReference type="NCBI Taxonomy" id="660122"/>
    <lineage>
        <taxon>Eukaryota</taxon>
        <taxon>Fungi</taxon>
        <taxon>Dikarya</taxon>
        <taxon>Ascomycota</taxon>
        <taxon>Pezizomycotina</taxon>
        <taxon>Sordariomycetes</taxon>
        <taxon>Hypocreomycetidae</taxon>
        <taxon>Hypocreales</taxon>
        <taxon>Nectriaceae</taxon>
        <taxon>Fusarium</taxon>
        <taxon>Fusarium solani species complex</taxon>
        <taxon>Fusarium vanettenii</taxon>
    </lineage>
</organism>
<keyword evidence="3" id="KW-1185">Reference proteome</keyword>
<feature type="region of interest" description="Disordered" evidence="1">
    <location>
        <begin position="125"/>
        <end position="146"/>
    </location>
</feature>
<proteinExistence type="predicted"/>
<feature type="compositionally biased region" description="Basic residues" evidence="1">
    <location>
        <begin position="128"/>
        <end position="137"/>
    </location>
</feature>
<dbReference type="GeneID" id="9676612"/>
<evidence type="ECO:0000313" key="2">
    <source>
        <dbReference type="EMBL" id="EEU48281.1"/>
    </source>
</evidence>
<reference evidence="2 3" key="1">
    <citation type="journal article" date="2009" name="PLoS Genet.">
        <title>The genome of Nectria haematococca: contribution of supernumerary chromosomes to gene expansion.</title>
        <authorList>
            <person name="Coleman J.J."/>
            <person name="Rounsley S.D."/>
            <person name="Rodriguez-Carres M."/>
            <person name="Kuo A."/>
            <person name="Wasmann C.C."/>
            <person name="Grimwood J."/>
            <person name="Schmutz J."/>
            <person name="Taga M."/>
            <person name="White G.J."/>
            <person name="Zhou S."/>
            <person name="Schwartz D.C."/>
            <person name="Freitag M."/>
            <person name="Ma L.J."/>
            <person name="Danchin E.G."/>
            <person name="Henrissat B."/>
            <person name="Coutinho P.M."/>
            <person name="Nelson D.R."/>
            <person name="Straney D."/>
            <person name="Napoli C.A."/>
            <person name="Barker B.M."/>
            <person name="Gribskov M."/>
            <person name="Rep M."/>
            <person name="Kroken S."/>
            <person name="Molnar I."/>
            <person name="Rensing C."/>
            <person name="Kennell J.C."/>
            <person name="Zamora J."/>
            <person name="Farman M.L."/>
            <person name="Selker E.U."/>
            <person name="Salamov A."/>
            <person name="Shapiro H."/>
            <person name="Pangilinan J."/>
            <person name="Lindquist E."/>
            <person name="Lamers C."/>
            <person name="Grigoriev I.V."/>
            <person name="Geiser D.M."/>
            <person name="Covert S.F."/>
            <person name="Temporini E."/>
            <person name="Vanetten H.D."/>
        </authorList>
    </citation>
    <scope>NUCLEOTIDE SEQUENCE [LARGE SCALE GENOMIC DNA]</scope>
    <source>
        <strain evidence="3">ATCC MYA-4622 / CBS 123669 / FGSC 9596 / NRRL 45880 / 77-13-4</strain>
    </source>
</reference>
<evidence type="ECO:0000256" key="1">
    <source>
        <dbReference type="SAM" id="MobiDB-lite"/>
    </source>
</evidence>
<feature type="region of interest" description="Disordered" evidence="1">
    <location>
        <begin position="181"/>
        <end position="204"/>
    </location>
</feature>
<dbReference type="OrthoDB" id="10339098at2759"/>
<name>C7YJI1_FUSV7</name>
<dbReference type="EMBL" id="GG698896">
    <property type="protein sequence ID" value="EEU48281.1"/>
    <property type="molecule type" value="Genomic_DNA"/>
</dbReference>
<gene>
    <name evidence="2" type="ORF">NECHADRAFT_75686</name>
</gene>
<dbReference type="KEGG" id="nhe:NECHADRAFT_75686"/>
<feature type="compositionally biased region" description="Low complexity" evidence="1">
    <location>
        <begin position="184"/>
        <end position="197"/>
    </location>
</feature>
<evidence type="ECO:0000313" key="3">
    <source>
        <dbReference type="Proteomes" id="UP000005206"/>
    </source>
</evidence>
<accession>C7YJI1</accession>
<dbReference type="AlphaFoldDB" id="C7YJI1"/>
<dbReference type="InParanoid" id="C7YJI1"/>
<dbReference type="Proteomes" id="UP000005206">
    <property type="component" value="Chromosome 1"/>
</dbReference>
<protein>
    <submittedName>
        <fullName evidence="2">Uncharacterized protein</fullName>
    </submittedName>
</protein>
<dbReference type="VEuPathDB" id="FungiDB:NECHADRAFT_75686"/>
<dbReference type="RefSeq" id="XP_003053994.1">
    <property type="nucleotide sequence ID" value="XM_003053948.1"/>
</dbReference>
<dbReference type="HOGENOM" id="CLU_1046181_0_0_1"/>
<sequence length="266" mass="28792">MGRAPRWPRVCPLRGACDVRLDEARQQKGWDVKSGVEEEETWEAQFWVPGEASQQRPNATVSSPCVWGLAQKFPAISDPVQGESKPGCFGCCREKTCAVSGFGRPFPVPVIEFIGGGKTGKSLLVGAGKKKPTSKKKNGGEAKGTVRDGEYRRKSPIHGSMGFRGQGWASRPVGSGNGEGRIETGLLSGSLGASTRRGGARRPRTGLRTPCWRFPSSCTLALVGAASVSPGRPRLWEALVDRERLAGKLGLGPMWDDKWEDGMRRW</sequence>